<reference evidence="4 5" key="1">
    <citation type="submission" date="2017-07" db="EMBL/GenBank/DDBJ databases">
        <title>Leptospira spp. isolated from tropical soils.</title>
        <authorList>
            <person name="Thibeaux R."/>
            <person name="Iraola G."/>
            <person name="Ferres I."/>
            <person name="Bierque E."/>
            <person name="Girault D."/>
            <person name="Soupe-Gilbert M.-E."/>
            <person name="Picardeau M."/>
            <person name="Goarant C."/>
        </authorList>
    </citation>
    <scope>NUCLEOTIDE SEQUENCE [LARGE SCALE GENOMIC DNA]</scope>
    <source>
        <strain evidence="4 5">MCA1-C-A1</strain>
    </source>
</reference>
<dbReference type="GO" id="GO:0016757">
    <property type="term" value="F:glycosyltransferase activity"/>
    <property type="evidence" value="ECO:0007669"/>
    <property type="project" value="InterPro"/>
</dbReference>
<dbReference type="InterPro" id="IPR001296">
    <property type="entry name" value="Glyco_trans_1"/>
</dbReference>
<dbReference type="Proteomes" id="UP000232196">
    <property type="component" value="Unassembled WGS sequence"/>
</dbReference>
<gene>
    <name evidence="4" type="ORF">CH357_13335</name>
</gene>
<comment type="caution">
    <text evidence="4">The sequence shown here is derived from an EMBL/GenBank/DDBJ whole genome shotgun (WGS) entry which is preliminary data.</text>
</comment>
<dbReference type="EMBL" id="NPDN01000006">
    <property type="protein sequence ID" value="PJZ25180.1"/>
    <property type="molecule type" value="Genomic_DNA"/>
</dbReference>
<dbReference type="SUPFAM" id="SSF53756">
    <property type="entry name" value="UDP-Glycosyltransferase/glycogen phosphorylase"/>
    <property type="match status" value="1"/>
</dbReference>
<organism evidence="4 5">
    <name type="scientific">Leptospira hartskeerlii</name>
    <dbReference type="NCBI Taxonomy" id="2023177"/>
    <lineage>
        <taxon>Bacteria</taxon>
        <taxon>Pseudomonadati</taxon>
        <taxon>Spirochaetota</taxon>
        <taxon>Spirochaetia</taxon>
        <taxon>Leptospirales</taxon>
        <taxon>Leptospiraceae</taxon>
        <taxon>Leptospira</taxon>
    </lineage>
</organism>
<evidence type="ECO:0000259" key="2">
    <source>
        <dbReference type="Pfam" id="PF00534"/>
    </source>
</evidence>
<dbReference type="Pfam" id="PF00534">
    <property type="entry name" value="Glycos_transf_1"/>
    <property type="match status" value="1"/>
</dbReference>
<dbReference type="PANTHER" id="PTHR46401">
    <property type="entry name" value="GLYCOSYLTRANSFERASE WBBK-RELATED"/>
    <property type="match status" value="1"/>
</dbReference>
<keyword evidence="5" id="KW-1185">Reference proteome</keyword>
<feature type="domain" description="Glycosyltransferase subfamily 4-like N-terminal" evidence="3">
    <location>
        <begin position="22"/>
        <end position="185"/>
    </location>
</feature>
<name>A0A2M9XBX9_9LEPT</name>
<evidence type="ECO:0000313" key="5">
    <source>
        <dbReference type="Proteomes" id="UP000232196"/>
    </source>
</evidence>
<sequence length="378" mass="44108">MSNLNRKKYKIALDARPLSTPVSGVGRLIESVLKGFEKDPDFEFYLFSHRPIHDGYTDLFKNPNIKPVIGQGLFSKKGGIYFAFYLPFQLRKYEIDLFWGTQQVFPLFLSKSIPGVLTYHDFVAYRFPETMRPIARFQQLFYLRRSIQRADFILANSEFTSSEILKYSSFPKDKIEVIYPGYDPKEILKIKTPPTKRIAKLPKKFFLTVSTLEPRKNFGTLLNAYQKARKERSDLVWVHAGKEGWESPEFLGKFKESSESGELYWFDFVNEEELKYLYSQASLFIFPSIYEGFGIPLLEALAYSLPCIVSDLEVFREIGKKSCVYISPESSEEWKNAILDFQKKKFKFPKVDLKRFERKKSALLVKKIFRDLVTGKEA</sequence>
<dbReference type="PANTHER" id="PTHR46401:SF2">
    <property type="entry name" value="GLYCOSYLTRANSFERASE WBBK-RELATED"/>
    <property type="match status" value="1"/>
</dbReference>
<proteinExistence type="predicted"/>
<protein>
    <submittedName>
        <fullName evidence="4">Glycosyl transferase</fullName>
    </submittedName>
</protein>
<evidence type="ECO:0000259" key="3">
    <source>
        <dbReference type="Pfam" id="PF13439"/>
    </source>
</evidence>
<feature type="domain" description="Glycosyl transferase family 1" evidence="2">
    <location>
        <begin position="201"/>
        <end position="345"/>
    </location>
</feature>
<accession>A0A2M9XBX9</accession>
<evidence type="ECO:0000313" key="4">
    <source>
        <dbReference type="EMBL" id="PJZ25180.1"/>
    </source>
</evidence>
<dbReference type="RefSeq" id="WP_100707248.1">
    <property type="nucleotide sequence ID" value="NZ_NPDL01000005.1"/>
</dbReference>
<dbReference type="Pfam" id="PF13439">
    <property type="entry name" value="Glyco_transf_4"/>
    <property type="match status" value="1"/>
</dbReference>
<dbReference type="Gene3D" id="3.40.50.2000">
    <property type="entry name" value="Glycogen Phosphorylase B"/>
    <property type="match status" value="2"/>
</dbReference>
<dbReference type="OrthoDB" id="9797829at2"/>
<evidence type="ECO:0000256" key="1">
    <source>
        <dbReference type="ARBA" id="ARBA00022679"/>
    </source>
</evidence>
<dbReference type="GO" id="GO:0009103">
    <property type="term" value="P:lipopolysaccharide biosynthetic process"/>
    <property type="evidence" value="ECO:0007669"/>
    <property type="project" value="TreeGrafter"/>
</dbReference>
<dbReference type="AlphaFoldDB" id="A0A2M9XBX9"/>
<keyword evidence="1 4" id="KW-0808">Transferase</keyword>
<dbReference type="CDD" id="cd03809">
    <property type="entry name" value="GT4_MtfB-like"/>
    <property type="match status" value="1"/>
</dbReference>
<dbReference type="InterPro" id="IPR028098">
    <property type="entry name" value="Glyco_trans_4-like_N"/>
</dbReference>